<keyword evidence="4" id="KW-1185">Reference proteome</keyword>
<name>A0ABX2H6I4_9FIRM</name>
<dbReference type="PANTHER" id="PTHR36565">
    <property type="entry name" value="UPF0332 PROTEIN TM_1000"/>
    <property type="match status" value="1"/>
</dbReference>
<sequence length="132" mass="15331">MDNEKRQALSVYRMEQAEETLTAAKMCLEYHLYKDCINRSYYVAFYAVKAVLAIEGVDFKRHKDAVAYFNKMYVASGKVSREVGKRLGRIKTVREDSDYSEFYIASAEDAAKQYESACFILEEIKKYLPTMI</sequence>
<comment type="similarity">
    <text evidence="1">Belongs to the UPF0332 family.</text>
</comment>
<dbReference type="Gene3D" id="1.20.120.330">
    <property type="entry name" value="Nucleotidyltransferases domain 2"/>
    <property type="match status" value="1"/>
</dbReference>
<evidence type="ECO:0000313" key="4">
    <source>
        <dbReference type="Proteomes" id="UP001644719"/>
    </source>
</evidence>
<accession>A0ABX2H6I4</accession>
<feature type="domain" description="HEPN" evidence="2">
    <location>
        <begin position="13"/>
        <end position="126"/>
    </location>
</feature>
<dbReference type="RefSeq" id="WP_148462665.1">
    <property type="nucleotide sequence ID" value="NZ_JAAITS010000026.1"/>
</dbReference>
<organism evidence="3 4">
    <name type="scientific">Blautia faecis</name>
    <dbReference type="NCBI Taxonomy" id="871665"/>
    <lineage>
        <taxon>Bacteria</taxon>
        <taxon>Bacillati</taxon>
        <taxon>Bacillota</taxon>
        <taxon>Clostridia</taxon>
        <taxon>Lachnospirales</taxon>
        <taxon>Lachnospiraceae</taxon>
        <taxon>Blautia</taxon>
    </lineage>
</organism>
<reference evidence="3 4" key="1">
    <citation type="journal article" date="2020" name="Cell Host Microbe">
        <title>Functional and Genomic Variation between Human-Derived Isolates of Lachnospiraceae Reveals Inter- and Intra-Species Diversity.</title>
        <authorList>
            <person name="Sorbara M.T."/>
            <person name="Littmann E.R."/>
            <person name="Fontana E."/>
            <person name="Moody T.U."/>
            <person name="Kohout C.E."/>
            <person name="Gjonbalaj M."/>
            <person name="Eaton V."/>
            <person name="Seok R."/>
            <person name="Leiner I.M."/>
            <person name="Pamer E.G."/>
        </authorList>
    </citation>
    <scope>NUCLEOTIDE SEQUENCE [LARGE SCALE GENOMIC DNA]</scope>
    <source>
        <strain evidence="3 4">MSK.17.74</strain>
    </source>
</reference>
<dbReference type="InterPro" id="IPR052226">
    <property type="entry name" value="UPF0332_toxin"/>
</dbReference>
<dbReference type="EMBL" id="JAAITS010000026">
    <property type="protein sequence ID" value="NSG85786.1"/>
    <property type="molecule type" value="Genomic_DNA"/>
</dbReference>
<dbReference type="PANTHER" id="PTHR36565:SF1">
    <property type="entry name" value="UPF0332 PROTEIN TM_1000"/>
    <property type="match status" value="1"/>
</dbReference>
<protein>
    <submittedName>
        <fullName evidence="3">HEPN domain-containing protein</fullName>
    </submittedName>
</protein>
<dbReference type="Pfam" id="PF05168">
    <property type="entry name" value="HEPN"/>
    <property type="match status" value="1"/>
</dbReference>
<proteinExistence type="inferred from homology"/>
<comment type="caution">
    <text evidence="3">The sequence shown here is derived from an EMBL/GenBank/DDBJ whole genome shotgun (WGS) entry which is preliminary data.</text>
</comment>
<evidence type="ECO:0000256" key="1">
    <source>
        <dbReference type="ARBA" id="ARBA00038248"/>
    </source>
</evidence>
<dbReference type="Proteomes" id="UP001644719">
    <property type="component" value="Unassembled WGS sequence"/>
</dbReference>
<gene>
    <name evidence="3" type="ORF">G5B17_10125</name>
</gene>
<evidence type="ECO:0000313" key="3">
    <source>
        <dbReference type="EMBL" id="NSG85786.1"/>
    </source>
</evidence>
<dbReference type="InterPro" id="IPR007842">
    <property type="entry name" value="HEPN_dom"/>
</dbReference>
<evidence type="ECO:0000259" key="2">
    <source>
        <dbReference type="Pfam" id="PF05168"/>
    </source>
</evidence>